<dbReference type="InterPro" id="IPR036736">
    <property type="entry name" value="ACP-like_sf"/>
</dbReference>
<dbReference type="RefSeq" id="XP_033598681.1">
    <property type="nucleotide sequence ID" value="XM_033742848.1"/>
</dbReference>
<dbReference type="PROSITE" id="PS50075">
    <property type="entry name" value="CARRIER"/>
    <property type="match status" value="2"/>
</dbReference>
<dbReference type="Gene3D" id="1.10.1200.10">
    <property type="entry name" value="ACP-like"/>
    <property type="match status" value="2"/>
</dbReference>
<keyword evidence="7" id="KW-1185">Reference proteome</keyword>
<dbReference type="GO" id="GO:0043041">
    <property type="term" value="P:amino acid activation for nonribosomal peptide biosynthetic process"/>
    <property type="evidence" value="ECO:0007669"/>
    <property type="project" value="TreeGrafter"/>
</dbReference>
<dbReference type="GO" id="GO:0016874">
    <property type="term" value="F:ligase activity"/>
    <property type="evidence" value="ECO:0007669"/>
    <property type="project" value="UniProtKB-KW"/>
</dbReference>
<dbReference type="PROSITE" id="PS00455">
    <property type="entry name" value="AMP_BINDING"/>
    <property type="match status" value="1"/>
</dbReference>
<evidence type="ECO:0000256" key="3">
    <source>
        <dbReference type="ARBA" id="ARBA00022598"/>
    </source>
</evidence>
<dbReference type="InterPro" id="IPR009081">
    <property type="entry name" value="PP-bd_ACP"/>
</dbReference>
<dbReference type="GeneID" id="54483902"/>
<dbReference type="Gene3D" id="3.40.50.12780">
    <property type="entry name" value="N-terminal domain of ligase-like"/>
    <property type="match status" value="1"/>
</dbReference>
<dbReference type="InterPro" id="IPR020845">
    <property type="entry name" value="AMP-binding_CS"/>
</dbReference>
<proteinExistence type="inferred from homology"/>
<dbReference type="Gene3D" id="3.30.559.10">
    <property type="entry name" value="Chloramphenicol acetyltransferase-like domain"/>
    <property type="match status" value="2"/>
</dbReference>
<dbReference type="Gene3D" id="3.30.300.30">
    <property type="match status" value="1"/>
</dbReference>
<dbReference type="GO" id="GO:0044550">
    <property type="term" value="P:secondary metabolite biosynthetic process"/>
    <property type="evidence" value="ECO:0007669"/>
    <property type="project" value="TreeGrafter"/>
</dbReference>
<dbReference type="PANTHER" id="PTHR45527:SF11">
    <property type="entry name" value="NONRIBOSOMAL PEPTIDE SYNTHETASE 5"/>
    <property type="match status" value="1"/>
</dbReference>
<accession>A0A6A6W2P6</accession>
<evidence type="ECO:0000259" key="5">
    <source>
        <dbReference type="PROSITE" id="PS50075"/>
    </source>
</evidence>
<dbReference type="InterPro" id="IPR001242">
    <property type="entry name" value="Condensation_dom"/>
</dbReference>
<evidence type="ECO:0000313" key="7">
    <source>
        <dbReference type="Proteomes" id="UP000799437"/>
    </source>
</evidence>
<dbReference type="GO" id="GO:0031177">
    <property type="term" value="F:phosphopantetheine binding"/>
    <property type="evidence" value="ECO:0007669"/>
    <property type="project" value="TreeGrafter"/>
</dbReference>
<dbReference type="PANTHER" id="PTHR45527">
    <property type="entry name" value="NONRIBOSOMAL PEPTIDE SYNTHETASE"/>
    <property type="match status" value="1"/>
</dbReference>
<dbReference type="Proteomes" id="UP000799437">
    <property type="component" value="Unassembled WGS sequence"/>
</dbReference>
<dbReference type="InterPro" id="IPR023213">
    <property type="entry name" value="CAT-like_dom_sf"/>
</dbReference>
<sequence length="1613" mass="178136">MDIKNSLHVPFAGLHVPSLISKAISTILEVPESHVLDDSNFIALGGDSLSAIKVAAHCHKNGLLLPTGAILRAKRLDELVSLAAPAPITAPPTPDPYAAIDFSSPELGSDHVNITPAKALDGSAHDIITAEDILNGHHNESLTELQLLLLRGSLRTPSLNVLTIQDAFKGQSLEAIKLAWERVVQSEPIFSELLQGMAVAPNALFRWRELHVPDEEAFDEQMSRQPEVDGSISSFDIVTIDGPIGAEPNKIITVWRVHHAFIDGYSIQLIRNKVRDVLRGEEIRAGPHFGAIVRQIKDIQMSNKDAAREFWDKQHEQFASAARQLVLSPQRLSGTQPGRTESLTVQFPDESLLAISKANGFTPAAYYSAAWALTLSKYTNSNQVCFGIVMSGRDLPVDGIFEVVGPLINTLPLFVAVDAALNAQSLVHDVSQKMQDLNQFSSSSIEDGVDRQFSSVLAMQFSNDDEASDFTDSPAPRKFEMESDIPLSIIVEGHGQVRLIFNSSYYEWNDMKLLGEVYLKSMHALLKTSNPLLSCLDSLLPARAVKNVMEWSNCFSVETFDDSKHEDLVTLFEKAVESNPEGIAIARGRVELTYREFDQAAGAVAHTLAFIEPEECVCVYADRSINWLIAIYGILKAKGVYTPLDPSAPAELRGMNLKRSGARVFLIPGRGNGDIEYVKNSPTSPEDAPAPQLLYIDEILSSVTPTDTCNVQAYNRSVVSGQPFARRRSPQPDRLAYVCFTSGSTGQPKAVRCTHKGLVAFQKDEQVRLFAAPGVTVAQVMSPVFDGSIHEIFSALSYGATLRLAPINAEDPFGHLRESQSTILTPSIAKVLEPHDFPSLQNVYLVGEQVPQSVCNTWGKKLSLYNMYGPTEATCGATIKRLLPDQCVNLGHPNPSSRLYILDRNLQVLPPGAVGEVFLAGVQVSKGYIGLPEQNAARFLLDAVLPESNEKMYRTGDLGYFEPATGEIHLLGRNDRQIKLRGYRLDLHDLEVRAARVLPMCDGVAIFQRKDYLIAAIRTTTATVASIKSNLAKELPPYAMPRHIIRLKNFPLTSAGKLDYKALDLLEQKERTTLGSTVLTPTEKIIADVWRIVLKMDRDIQIHKDSNFLSLGGHSILQLQLASRLSSVLRQRVNIRSVIQNPVLSDMARVIMGKGARRLSKSHNGSVSARLGQSSVSPIERDWFMKYQADLGSSAFNVSYLCDLDDSKLDRDCLITAFNTVLSRYDILRSMFRQRGNVVQRLLFEKPPQVLAVDSFLLRKAINTEFDLSSDYPIRVLVAEKQLLVCISHIICDLKTLEVLLQEVAALYNGADTLPRPQRFYSDTEWMMPIEADSAAFWSPYLTDIEHHNKPYLSRPRTSYSGSSKLYMLPIESMSILQDLHSRQGVTFHQTALSLVYLALQIEGSSHTDMVLGAPYLGRSAEDLNTVGLFLQPFPIRVYKPAKESDVDSFVRSVHTSAQAALAHALPWDQLLQVLRQSSDDSLRAAVSGSEHPNHALFDAMVTFHDNRDSPRLPIDGLQPVLSWAEGAKFGIMFEFSAISDTILTLRLEYDVDLFSFEQVAILGRRISSGLNAMRQGGMLKAVEEAMHVASETADLVSIPFGESLAALQTLAK</sequence>
<dbReference type="SUPFAM" id="SSF47336">
    <property type="entry name" value="ACP-like"/>
    <property type="match status" value="2"/>
</dbReference>
<evidence type="ECO:0000256" key="1">
    <source>
        <dbReference type="ARBA" id="ARBA00022450"/>
    </source>
</evidence>
<dbReference type="InterPro" id="IPR042099">
    <property type="entry name" value="ANL_N_sf"/>
</dbReference>
<dbReference type="SUPFAM" id="SSF56801">
    <property type="entry name" value="Acetyl-CoA synthetase-like"/>
    <property type="match status" value="1"/>
</dbReference>
<dbReference type="InterPro" id="IPR000873">
    <property type="entry name" value="AMP-dep_synth/lig_dom"/>
</dbReference>
<keyword evidence="3" id="KW-0436">Ligase</keyword>
<evidence type="ECO:0000256" key="4">
    <source>
        <dbReference type="ARBA" id="ARBA00029454"/>
    </source>
</evidence>
<dbReference type="InterPro" id="IPR045851">
    <property type="entry name" value="AMP-bd_C_sf"/>
</dbReference>
<dbReference type="InterPro" id="IPR006162">
    <property type="entry name" value="Ppantetheine_attach_site"/>
</dbReference>
<dbReference type="Pfam" id="PF00668">
    <property type="entry name" value="Condensation"/>
    <property type="match status" value="2"/>
</dbReference>
<feature type="domain" description="Carrier" evidence="5">
    <location>
        <begin position="1080"/>
        <end position="1155"/>
    </location>
</feature>
<dbReference type="SUPFAM" id="SSF52777">
    <property type="entry name" value="CoA-dependent acyltransferases"/>
    <property type="match status" value="3"/>
</dbReference>
<dbReference type="Pfam" id="PF00550">
    <property type="entry name" value="PP-binding"/>
    <property type="match status" value="2"/>
</dbReference>
<name>A0A6A6W2P6_9PEZI</name>
<organism evidence="6 7">
    <name type="scientific">Pseudovirgaria hyperparasitica</name>
    <dbReference type="NCBI Taxonomy" id="470096"/>
    <lineage>
        <taxon>Eukaryota</taxon>
        <taxon>Fungi</taxon>
        <taxon>Dikarya</taxon>
        <taxon>Ascomycota</taxon>
        <taxon>Pezizomycotina</taxon>
        <taxon>Dothideomycetes</taxon>
        <taxon>Dothideomycetes incertae sedis</taxon>
        <taxon>Acrospermales</taxon>
        <taxon>Acrospermaceae</taxon>
        <taxon>Pseudovirgaria</taxon>
    </lineage>
</organism>
<dbReference type="PROSITE" id="PS00012">
    <property type="entry name" value="PHOSPHOPANTETHEINE"/>
    <property type="match status" value="1"/>
</dbReference>
<dbReference type="EMBL" id="ML996576">
    <property type="protein sequence ID" value="KAF2756230.1"/>
    <property type="molecule type" value="Genomic_DNA"/>
</dbReference>
<reference evidence="6" key="1">
    <citation type="journal article" date="2020" name="Stud. Mycol.">
        <title>101 Dothideomycetes genomes: a test case for predicting lifestyles and emergence of pathogens.</title>
        <authorList>
            <person name="Haridas S."/>
            <person name="Albert R."/>
            <person name="Binder M."/>
            <person name="Bloem J."/>
            <person name="Labutti K."/>
            <person name="Salamov A."/>
            <person name="Andreopoulos B."/>
            <person name="Baker S."/>
            <person name="Barry K."/>
            <person name="Bills G."/>
            <person name="Bluhm B."/>
            <person name="Cannon C."/>
            <person name="Castanera R."/>
            <person name="Culley D."/>
            <person name="Daum C."/>
            <person name="Ezra D."/>
            <person name="Gonzalez J."/>
            <person name="Henrissat B."/>
            <person name="Kuo A."/>
            <person name="Liang C."/>
            <person name="Lipzen A."/>
            <person name="Lutzoni F."/>
            <person name="Magnuson J."/>
            <person name="Mondo S."/>
            <person name="Nolan M."/>
            <person name="Ohm R."/>
            <person name="Pangilinan J."/>
            <person name="Park H.-J."/>
            <person name="Ramirez L."/>
            <person name="Alfaro M."/>
            <person name="Sun H."/>
            <person name="Tritt A."/>
            <person name="Yoshinaga Y."/>
            <person name="Zwiers L.-H."/>
            <person name="Turgeon B."/>
            <person name="Goodwin S."/>
            <person name="Spatafora J."/>
            <person name="Crous P."/>
            <person name="Grigoriev I."/>
        </authorList>
    </citation>
    <scope>NUCLEOTIDE SEQUENCE</scope>
    <source>
        <strain evidence="6">CBS 121739</strain>
    </source>
</reference>
<keyword evidence="1" id="KW-0596">Phosphopantetheine</keyword>
<comment type="similarity">
    <text evidence="4">Belongs to the NRP synthetase family.</text>
</comment>
<dbReference type="Gene3D" id="3.30.559.30">
    <property type="entry name" value="Nonribosomal peptide synthetase, condensation domain"/>
    <property type="match status" value="2"/>
</dbReference>
<feature type="domain" description="Carrier" evidence="5">
    <location>
        <begin position="14"/>
        <end position="87"/>
    </location>
</feature>
<evidence type="ECO:0000313" key="6">
    <source>
        <dbReference type="EMBL" id="KAF2756230.1"/>
    </source>
</evidence>
<protein>
    <submittedName>
        <fullName evidence="6">BcNRPS1, nonribosomal peptide synthetase</fullName>
    </submittedName>
</protein>
<dbReference type="Pfam" id="PF00501">
    <property type="entry name" value="AMP-binding"/>
    <property type="match status" value="1"/>
</dbReference>
<evidence type="ECO:0000256" key="2">
    <source>
        <dbReference type="ARBA" id="ARBA00022553"/>
    </source>
</evidence>
<keyword evidence="2" id="KW-0597">Phosphoprotein</keyword>
<dbReference type="CDD" id="cd19537">
    <property type="entry name" value="C_NRPS-like"/>
    <property type="match status" value="1"/>
</dbReference>
<dbReference type="OrthoDB" id="416786at2759"/>
<gene>
    <name evidence="6" type="ORF">EJ05DRAFT_467526</name>
</gene>
<dbReference type="GO" id="GO:0005737">
    <property type="term" value="C:cytoplasm"/>
    <property type="evidence" value="ECO:0007669"/>
    <property type="project" value="TreeGrafter"/>
</dbReference>